<evidence type="ECO:0000313" key="4">
    <source>
        <dbReference type="Proteomes" id="UP001304769"/>
    </source>
</evidence>
<evidence type="ECO:0000313" key="3">
    <source>
        <dbReference type="EMBL" id="MEA5455591.1"/>
    </source>
</evidence>
<dbReference type="RefSeq" id="WP_323279449.1">
    <property type="nucleotide sequence ID" value="NZ_JAYGGQ010000009.1"/>
</dbReference>
<evidence type="ECO:0000259" key="2">
    <source>
        <dbReference type="Pfam" id="PF08327"/>
    </source>
</evidence>
<feature type="domain" description="Activator of Hsp90 ATPase homologue 1/2-like C-terminal" evidence="2">
    <location>
        <begin position="25"/>
        <end position="131"/>
    </location>
</feature>
<accession>A0ABU5T820</accession>
<name>A0ABU5T820_9MICC</name>
<dbReference type="Pfam" id="PF08327">
    <property type="entry name" value="AHSA1"/>
    <property type="match status" value="1"/>
</dbReference>
<dbReference type="Gene3D" id="3.30.530.20">
    <property type="match status" value="1"/>
</dbReference>
<proteinExistence type="inferred from homology"/>
<dbReference type="SUPFAM" id="SSF55961">
    <property type="entry name" value="Bet v1-like"/>
    <property type="match status" value="1"/>
</dbReference>
<gene>
    <name evidence="3" type="ORF">SPF06_12735</name>
</gene>
<comment type="caution">
    <text evidence="3">The sequence shown here is derived from an EMBL/GenBank/DDBJ whole genome shotgun (WGS) entry which is preliminary data.</text>
</comment>
<dbReference type="EMBL" id="JAYGGQ010000009">
    <property type="protein sequence ID" value="MEA5455591.1"/>
    <property type="molecule type" value="Genomic_DNA"/>
</dbReference>
<keyword evidence="4" id="KW-1185">Reference proteome</keyword>
<dbReference type="Proteomes" id="UP001304769">
    <property type="component" value="Unassembled WGS sequence"/>
</dbReference>
<reference evidence="3 4" key="1">
    <citation type="submission" date="2023-12" db="EMBL/GenBank/DDBJ databases">
        <title>Sinomonas terricola sp. nov, isolated from litchi orchard soil in Guangdong, PR China.</title>
        <authorList>
            <person name="Jiaxin W."/>
            <person name="Yang Z."/>
            <person name="Honghui Z."/>
        </authorList>
    </citation>
    <scope>NUCLEOTIDE SEQUENCE [LARGE SCALE GENOMIC DNA]</scope>
    <source>
        <strain evidence="3 4">JGH33</strain>
    </source>
</reference>
<protein>
    <submittedName>
        <fullName evidence="3">SRPBCC family protein</fullName>
    </submittedName>
</protein>
<dbReference type="InterPro" id="IPR013538">
    <property type="entry name" value="ASHA1/2-like_C"/>
</dbReference>
<evidence type="ECO:0000256" key="1">
    <source>
        <dbReference type="ARBA" id="ARBA00006817"/>
    </source>
</evidence>
<organism evidence="3 4">
    <name type="scientific">Sinomonas terricola</name>
    <dbReference type="NCBI Taxonomy" id="3110330"/>
    <lineage>
        <taxon>Bacteria</taxon>
        <taxon>Bacillati</taxon>
        <taxon>Actinomycetota</taxon>
        <taxon>Actinomycetes</taxon>
        <taxon>Micrococcales</taxon>
        <taxon>Micrococcaceae</taxon>
        <taxon>Sinomonas</taxon>
    </lineage>
</organism>
<sequence>MEELDGQYSEEDGRASVTFVRSYPVPASEVWAAVSTPEGFAGWFPSAVVIDHDAGTVTLTGDPNLPPAVERITEWEPPLRWAFEWGEDTLEFRVEGSDADAELTLRNWLGDLNAAARNAAGWHVCLAELAVKLGGGEPGGPHSAGALAWQPLYDGYVREGLPFGAPIPGQG</sequence>
<comment type="similarity">
    <text evidence="1">Belongs to the AHA1 family.</text>
</comment>
<dbReference type="InterPro" id="IPR023393">
    <property type="entry name" value="START-like_dom_sf"/>
</dbReference>